<feature type="compositionally biased region" description="Low complexity" evidence="6">
    <location>
        <begin position="829"/>
        <end position="841"/>
    </location>
</feature>
<sequence>MNNGTSSAGSIAAAAGGAIMQQRGSTSSAAAASASSFQTQSHNSSSSGPSDHQHHPMLHHHQQQHHLHPQSDREVLSDLLEFSATYTVASTVPSGMQESVGVMAGTGGPHGKYFQAPNSGPLPYGQPNQGSVVRNGHGRNVTSTPSTTTTSSNSSDNMHNNFNQPPQPQHHHPQTGTPASCWPTNVITQNPAVLSSYNQHHHHDNTATVGHSIGLPAHALHPDTTAASSFYLQGPAAMGMSKGLAGKPGLPTGTYLPGQGYVNNGFAAADIYNQRLVGDGGMHIMHNDNLIPYGAHPYPAAVNHRQSNRIDKSFPGAHWDGRTGPISVEEQWRLQQNNFPWQGGPSAVTSSSPYYKNDAQSPVMPSISPISTSDQSHDVRYNNSGNGGPNAQHLFTSHTTDGYSGALHGQDRTGGATMDLGRVLNVALSGNEGYGDPELTPPARHPGELNMWPGTPMSHDPHHSMLSAEGQAGLMGGGHSIAGVRAAPATNATVLPYAKPSAQARMATLSVSVNQPCSGDGDFLNDTGAAPPPLPPQQFQLASISTLSSCSPSFSVHATSSSIDHKQTEGSHDVSYAEHFSSGIGTPLVGTDSSRAGPIKKGRKTGRKAVVTSPEQSEFDESEVNPNETPDEKAAREKQRRAANNVRERSRVKDINTAYVDLDRTLKPYMGTEKTTTKLQVLQNAVVLIEQLQAQVLRKNLGPQLAGLRPRNTSYKSNPYTKPVMRVRGSTNMSANINNVNQPWNNIPSSGDVQNQSLTSDSFDYNTGIITPSYLAASLTTYVTNSVPICLLPLPSLESTRLSTGSEAADNSSIDLKKPLLLNASASPLSVSSSSCAPSSATTGDGGGGGKARIGKRKARAADKSPNSDGEEIDPNETPEQRLLREKDRRYANNTRERIRVKDINEAFKELGRMCNIHIKSDKNTTKLGTLHQAVTVITELEAQVREKNLNPRAACLKRREDEKNDGTPAPSGSLSARNRSPNPPSAMGLQQQMNMANSPAFAQMVNGLLPGQSAALQQLQQHNPYQYGAAPPRMPE</sequence>
<dbReference type="SUPFAM" id="SSF47459">
    <property type="entry name" value="HLH, helix-loop-helix DNA-binding domain"/>
    <property type="match status" value="2"/>
</dbReference>
<evidence type="ECO:0000313" key="9">
    <source>
        <dbReference type="Proteomes" id="UP000192578"/>
    </source>
</evidence>
<dbReference type="FunFam" id="4.10.280.10:FF:000001">
    <property type="entry name" value="Putative transcription factor 12"/>
    <property type="match status" value="1"/>
</dbReference>
<evidence type="ECO:0000256" key="3">
    <source>
        <dbReference type="ARBA" id="ARBA00023125"/>
    </source>
</evidence>
<feature type="compositionally biased region" description="Low complexity" evidence="6">
    <location>
        <begin position="140"/>
        <end position="164"/>
    </location>
</feature>
<dbReference type="InterPro" id="IPR036638">
    <property type="entry name" value="HLH_DNA-bd_sf"/>
</dbReference>
<organism evidence="8 9">
    <name type="scientific">Hypsibius exemplaris</name>
    <name type="common">Freshwater tardigrade</name>
    <dbReference type="NCBI Taxonomy" id="2072580"/>
    <lineage>
        <taxon>Eukaryota</taxon>
        <taxon>Metazoa</taxon>
        <taxon>Ecdysozoa</taxon>
        <taxon>Tardigrada</taxon>
        <taxon>Eutardigrada</taxon>
        <taxon>Parachela</taxon>
        <taxon>Hypsibioidea</taxon>
        <taxon>Hypsibiidae</taxon>
        <taxon>Hypsibius</taxon>
    </lineage>
</organism>
<dbReference type="Proteomes" id="UP000192578">
    <property type="component" value="Unassembled WGS sequence"/>
</dbReference>
<evidence type="ECO:0000256" key="4">
    <source>
        <dbReference type="ARBA" id="ARBA00023163"/>
    </source>
</evidence>
<feature type="compositionally biased region" description="Basic residues" evidence="6">
    <location>
        <begin position="598"/>
        <end position="607"/>
    </location>
</feature>
<dbReference type="EMBL" id="MTYJ01000153">
    <property type="protein sequence ID" value="OQV12116.1"/>
    <property type="molecule type" value="Genomic_DNA"/>
</dbReference>
<gene>
    <name evidence="8" type="ORF">BV898_13595</name>
</gene>
<comment type="caution">
    <text evidence="8">The sequence shown here is derived from an EMBL/GenBank/DDBJ whole genome shotgun (WGS) entry which is preliminary data.</text>
</comment>
<evidence type="ECO:0000256" key="6">
    <source>
        <dbReference type="SAM" id="MobiDB-lite"/>
    </source>
</evidence>
<feature type="region of interest" description="Disordered" evidence="6">
    <location>
        <begin position="582"/>
        <end position="649"/>
    </location>
</feature>
<dbReference type="PROSITE" id="PS50888">
    <property type="entry name" value="BHLH"/>
    <property type="match status" value="2"/>
</dbReference>
<protein>
    <submittedName>
        <fullName evidence="8">Transcription factor 12</fullName>
    </submittedName>
</protein>
<dbReference type="CDD" id="cd18945">
    <property type="entry name" value="bHLH_E-protein_TCF4_E2-2"/>
    <property type="match status" value="1"/>
</dbReference>
<evidence type="ECO:0000259" key="7">
    <source>
        <dbReference type="PROSITE" id="PS50888"/>
    </source>
</evidence>
<feature type="domain" description="BHLH" evidence="7">
    <location>
        <begin position="639"/>
        <end position="692"/>
    </location>
</feature>
<dbReference type="InterPro" id="IPR051098">
    <property type="entry name" value="NeuroDiff_E-box_TFs"/>
</dbReference>
<dbReference type="PANTHER" id="PTHR11793:SF13">
    <property type="entry name" value="PROTEIN DAUGHTERLESS"/>
    <property type="match status" value="1"/>
</dbReference>
<reference evidence="9" key="1">
    <citation type="submission" date="2017-01" db="EMBL/GenBank/DDBJ databases">
        <title>Comparative genomics of anhydrobiosis in the tardigrade Hypsibius dujardini.</title>
        <authorList>
            <person name="Yoshida Y."/>
            <person name="Koutsovoulos G."/>
            <person name="Laetsch D."/>
            <person name="Stevens L."/>
            <person name="Kumar S."/>
            <person name="Horikawa D."/>
            <person name="Ishino K."/>
            <person name="Komine S."/>
            <person name="Tomita M."/>
            <person name="Blaxter M."/>
            <person name="Arakawa K."/>
        </authorList>
    </citation>
    <scope>NUCLEOTIDE SEQUENCE [LARGE SCALE GENOMIC DNA]</scope>
    <source>
        <strain evidence="9">Z151</strain>
    </source>
</reference>
<evidence type="ECO:0000256" key="2">
    <source>
        <dbReference type="ARBA" id="ARBA00023015"/>
    </source>
</evidence>
<dbReference type="InterPro" id="IPR011598">
    <property type="entry name" value="bHLH_dom"/>
</dbReference>
<dbReference type="GO" id="GO:0000981">
    <property type="term" value="F:DNA-binding transcription factor activity, RNA polymerase II-specific"/>
    <property type="evidence" value="ECO:0007669"/>
    <property type="project" value="TreeGrafter"/>
</dbReference>
<dbReference type="GO" id="GO:0000785">
    <property type="term" value="C:chromatin"/>
    <property type="evidence" value="ECO:0007669"/>
    <property type="project" value="TreeGrafter"/>
</dbReference>
<feature type="region of interest" description="Disordered" evidence="6">
    <location>
        <begin position="18"/>
        <end position="72"/>
    </location>
</feature>
<feature type="region of interest" description="Disordered" evidence="6">
    <location>
        <begin position="111"/>
        <end position="182"/>
    </location>
</feature>
<dbReference type="OrthoDB" id="10034090at2759"/>
<feature type="compositionally biased region" description="Basic and acidic residues" evidence="6">
    <location>
        <begin position="879"/>
        <end position="889"/>
    </location>
</feature>
<keyword evidence="4" id="KW-0804">Transcription</keyword>
<dbReference type="GO" id="GO:0005634">
    <property type="term" value="C:nucleus"/>
    <property type="evidence" value="ECO:0007669"/>
    <property type="project" value="UniProtKB-SubCell"/>
</dbReference>
<feature type="domain" description="BHLH" evidence="7">
    <location>
        <begin position="888"/>
        <end position="941"/>
    </location>
</feature>
<dbReference type="GO" id="GO:0005667">
    <property type="term" value="C:transcription regulator complex"/>
    <property type="evidence" value="ECO:0007669"/>
    <property type="project" value="TreeGrafter"/>
</dbReference>
<feature type="region of interest" description="Disordered" evidence="6">
    <location>
        <begin position="829"/>
        <end position="889"/>
    </location>
</feature>
<name>A0A1W0WA75_HYPEX</name>
<evidence type="ECO:0000256" key="5">
    <source>
        <dbReference type="ARBA" id="ARBA00023242"/>
    </source>
</evidence>
<feature type="compositionally biased region" description="Polar residues" evidence="6">
    <location>
        <begin position="971"/>
        <end position="981"/>
    </location>
</feature>
<dbReference type="SMART" id="SM00353">
    <property type="entry name" value="HLH"/>
    <property type="match status" value="2"/>
</dbReference>
<dbReference type="Gene3D" id="4.10.280.10">
    <property type="entry name" value="Helix-loop-helix DNA-binding domain"/>
    <property type="match status" value="2"/>
</dbReference>
<feature type="compositionally biased region" description="Low complexity" evidence="6">
    <location>
        <begin position="27"/>
        <end position="50"/>
    </location>
</feature>
<keyword evidence="5" id="KW-0539">Nucleus</keyword>
<dbReference type="PANTHER" id="PTHR11793">
    <property type="entry name" value="BASIC HELIX-LOOP-HELIX TRANSCRIPTION FACTOR"/>
    <property type="match status" value="1"/>
</dbReference>
<dbReference type="AlphaFoldDB" id="A0A1W0WA75"/>
<proteinExistence type="predicted"/>
<dbReference type="GO" id="GO:0000978">
    <property type="term" value="F:RNA polymerase II cis-regulatory region sequence-specific DNA binding"/>
    <property type="evidence" value="ECO:0007669"/>
    <property type="project" value="TreeGrafter"/>
</dbReference>
<evidence type="ECO:0000256" key="1">
    <source>
        <dbReference type="ARBA" id="ARBA00004123"/>
    </source>
</evidence>
<keyword evidence="3" id="KW-0238">DNA-binding</keyword>
<keyword evidence="2" id="KW-0805">Transcription regulation</keyword>
<feature type="region of interest" description="Disordered" evidence="6">
    <location>
        <begin position="957"/>
        <end position="990"/>
    </location>
</feature>
<accession>A0A1W0WA75</accession>
<dbReference type="GO" id="GO:0046983">
    <property type="term" value="F:protein dimerization activity"/>
    <property type="evidence" value="ECO:0007669"/>
    <property type="project" value="InterPro"/>
</dbReference>
<evidence type="ECO:0000313" key="8">
    <source>
        <dbReference type="EMBL" id="OQV12116.1"/>
    </source>
</evidence>
<dbReference type="Pfam" id="PF00010">
    <property type="entry name" value="HLH"/>
    <property type="match status" value="2"/>
</dbReference>
<feature type="compositionally biased region" description="Basic residues" evidence="6">
    <location>
        <begin position="55"/>
        <end position="68"/>
    </location>
</feature>
<comment type="subcellular location">
    <subcellularLocation>
        <location evidence="1">Nucleus</location>
    </subcellularLocation>
</comment>
<keyword evidence="9" id="KW-1185">Reference proteome</keyword>